<dbReference type="PROSITE" id="PS50113">
    <property type="entry name" value="PAC"/>
    <property type="match status" value="1"/>
</dbReference>
<dbReference type="SMART" id="SM00331">
    <property type="entry name" value="PP2C_SIG"/>
    <property type="match status" value="1"/>
</dbReference>
<evidence type="ECO:0000256" key="1">
    <source>
        <dbReference type="ARBA" id="ARBA00022801"/>
    </source>
</evidence>
<feature type="domain" description="PAC" evidence="2">
    <location>
        <begin position="78"/>
        <end position="130"/>
    </location>
</feature>
<organism evidence="3 5">
    <name type="scientific">Alkalithermobacter thermoalcaliphilus JW-YL-7 = DSM 7308</name>
    <dbReference type="NCBI Taxonomy" id="1121328"/>
    <lineage>
        <taxon>Bacteria</taxon>
        <taxon>Bacillati</taxon>
        <taxon>Bacillota</taxon>
        <taxon>Clostridia</taxon>
        <taxon>Peptostreptococcales</taxon>
        <taxon>Tepidibacteraceae</taxon>
        <taxon>Alkalithermobacter</taxon>
    </lineage>
</organism>
<dbReference type="Pfam" id="PF13426">
    <property type="entry name" value="PAS_9"/>
    <property type="match status" value="1"/>
</dbReference>
<dbReference type="PANTHER" id="PTHR43156">
    <property type="entry name" value="STAGE II SPORULATION PROTEIN E-RELATED"/>
    <property type="match status" value="1"/>
</dbReference>
<dbReference type="InterPro" id="IPR000700">
    <property type="entry name" value="PAS-assoc_C"/>
</dbReference>
<dbReference type="InterPro" id="IPR000014">
    <property type="entry name" value="PAS"/>
</dbReference>
<sequence length="370" mass="42191">MLAKTLGISSVKFHKNFIEDILNGMIDWVRVIDNTGTVIYANKHMKEAVGEQLIGSSCYYSLGRKCMCEDCVAQKTIKTGATNVKEEIVGDRIFSVISSPIKDIDGNIYAVVEVFRDITEDKKLKKQIIEKNNKINKDLEFARTIQKNMLPDKGNFENVNIDYIYNPSEDLGGDIFDIFKIDDNKIGMYISDVVGHGIEASMLTMFVRQMMRCGCKSSLTPSKALERLHKNFLELKLDYDKYVTIFFAILDKKDGTLKYANAGHNTFPILFNEKDVKLLKTSGNLISPLFDKVEYEDNTINISKGDKILFYTDGLIENRNNKGEEFGLNRLIDIIKKDSKNTIQNIEKEVNSFITNKRKDDLAVLLVEYM</sequence>
<dbReference type="RefSeq" id="WP_066068358.1">
    <property type="nucleotide sequence ID" value="NZ_FRBG01000002.1"/>
</dbReference>
<dbReference type="GO" id="GO:0016791">
    <property type="term" value="F:phosphatase activity"/>
    <property type="evidence" value="ECO:0007669"/>
    <property type="project" value="TreeGrafter"/>
</dbReference>
<dbReference type="InterPro" id="IPR052016">
    <property type="entry name" value="Bact_Sigma-Reg"/>
</dbReference>
<protein>
    <submittedName>
        <fullName evidence="3">Putative PAS/PAC sensor protein</fullName>
    </submittedName>
    <submittedName>
        <fullName evidence="4">Serine phosphatase RsbU, regulator of sigma subunit</fullName>
    </submittedName>
</protein>
<gene>
    <name evidence="3" type="ORF">JWYL7_0419</name>
    <name evidence="4" type="ORF">SAMN05661008_00472</name>
</gene>
<keyword evidence="1" id="KW-0378">Hydrolase</keyword>
<dbReference type="OrthoDB" id="9763484at2"/>
<reference evidence="4 6" key="2">
    <citation type="submission" date="2016-11" db="EMBL/GenBank/DDBJ databases">
        <authorList>
            <person name="Varghese N."/>
            <person name="Submissions S."/>
        </authorList>
    </citation>
    <scope>NUCLEOTIDE SEQUENCE [LARGE SCALE GENOMIC DNA]</scope>
    <source>
        <strain evidence="4 6">DSM 7308</strain>
    </source>
</reference>
<evidence type="ECO:0000313" key="3">
    <source>
        <dbReference type="EMBL" id="KXZ39344.1"/>
    </source>
</evidence>
<dbReference type="PANTHER" id="PTHR43156:SF2">
    <property type="entry name" value="STAGE II SPORULATION PROTEIN E"/>
    <property type="match status" value="1"/>
</dbReference>
<dbReference type="SUPFAM" id="SSF55785">
    <property type="entry name" value="PYP-like sensor domain (PAS domain)"/>
    <property type="match status" value="1"/>
</dbReference>
<evidence type="ECO:0000313" key="5">
    <source>
        <dbReference type="Proteomes" id="UP000092605"/>
    </source>
</evidence>
<dbReference type="Proteomes" id="UP000092605">
    <property type="component" value="Unassembled WGS sequence"/>
</dbReference>
<dbReference type="EMBL" id="FRBG01000002">
    <property type="protein sequence ID" value="SHK55248.1"/>
    <property type="molecule type" value="Genomic_DNA"/>
</dbReference>
<dbReference type="EMBL" id="LSFY01000001">
    <property type="protein sequence ID" value="KXZ39344.1"/>
    <property type="molecule type" value="Genomic_DNA"/>
</dbReference>
<name>A0A150FNZ1_CLOPD</name>
<evidence type="ECO:0000313" key="4">
    <source>
        <dbReference type="EMBL" id="SHK55248.1"/>
    </source>
</evidence>
<reference evidence="3 5" key="1">
    <citation type="submission" date="2016-02" db="EMBL/GenBank/DDBJ databases">
        <title>Draft genome sequence for Clostridium paradoxum JW-YL-7.</title>
        <authorList>
            <person name="Utturkar S.M."/>
            <person name="Lancaster A."/>
            <person name="Poole F.L."/>
            <person name="Adams M.W."/>
            <person name="Brown S.D."/>
        </authorList>
    </citation>
    <scope>NUCLEOTIDE SEQUENCE [LARGE SCALE GENOMIC DNA]</scope>
    <source>
        <strain evidence="3 5">JW-YL-7</strain>
    </source>
</reference>
<dbReference type="Pfam" id="PF07228">
    <property type="entry name" value="SpoIIE"/>
    <property type="match status" value="1"/>
</dbReference>
<dbReference type="InterPro" id="IPR001932">
    <property type="entry name" value="PPM-type_phosphatase-like_dom"/>
</dbReference>
<dbReference type="Proteomes" id="UP000323392">
    <property type="component" value="Unassembled WGS sequence"/>
</dbReference>
<dbReference type="AlphaFoldDB" id="A0A150FNZ1"/>
<keyword evidence="6" id="KW-1185">Reference proteome</keyword>
<dbReference type="Gene3D" id="3.60.40.10">
    <property type="entry name" value="PPM-type phosphatase domain"/>
    <property type="match status" value="1"/>
</dbReference>
<proteinExistence type="predicted"/>
<evidence type="ECO:0000313" key="6">
    <source>
        <dbReference type="Proteomes" id="UP000323392"/>
    </source>
</evidence>
<dbReference type="PATRIC" id="fig|1121328.3.peg.419"/>
<accession>A0A150FNZ1</accession>
<dbReference type="Gene3D" id="3.30.450.20">
    <property type="entry name" value="PAS domain"/>
    <property type="match status" value="1"/>
</dbReference>
<evidence type="ECO:0000259" key="2">
    <source>
        <dbReference type="PROSITE" id="PS50113"/>
    </source>
</evidence>
<comment type="caution">
    <text evidence="3">The sequence shown here is derived from an EMBL/GenBank/DDBJ whole genome shotgun (WGS) entry which is preliminary data.</text>
</comment>
<dbReference type="SUPFAM" id="SSF81606">
    <property type="entry name" value="PP2C-like"/>
    <property type="match status" value="1"/>
</dbReference>
<dbReference type="STRING" id="1121328.JWYL7_0419"/>
<dbReference type="InterPro" id="IPR036457">
    <property type="entry name" value="PPM-type-like_dom_sf"/>
</dbReference>
<dbReference type="InterPro" id="IPR035965">
    <property type="entry name" value="PAS-like_dom_sf"/>
</dbReference>